<dbReference type="AlphaFoldDB" id="G8QY85"/>
<dbReference type="Pfam" id="PF01095">
    <property type="entry name" value="Pectinesterase"/>
    <property type="match status" value="1"/>
</dbReference>
<dbReference type="InterPro" id="IPR000070">
    <property type="entry name" value="Pectinesterase_cat"/>
</dbReference>
<dbReference type="PANTHER" id="PTHR31321">
    <property type="entry name" value="ACYL-COA THIOESTER HYDROLASE YBHC-RELATED"/>
    <property type="match status" value="1"/>
</dbReference>
<evidence type="ECO:0000313" key="6">
    <source>
        <dbReference type="Proteomes" id="UP000005632"/>
    </source>
</evidence>
<keyword evidence="6" id="KW-1185">Reference proteome</keyword>
<dbReference type="Gene3D" id="2.160.20.10">
    <property type="entry name" value="Single-stranded right-handed beta-helix, Pectin lyase-like"/>
    <property type="match status" value="1"/>
</dbReference>
<dbReference type="STRING" id="158190.SpiGrapes_1856"/>
<evidence type="ECO:0000256" key="2">
    <source>
        <dbReference type="ARBA" id="ARBA00022801"/>
    </source>
</evidence>
<dbReference type="HOGENOM" id="CLU_012243_3_1_12"/>
<evidence type="ECO:0000313" key="5">
    <source>
        <dbReference type="EMBL" id="AEV29650.1"/>
    </source>
</evidence>
<dbReference type="GO" id="GO:0009279">
    <property type="term" value="C:cell outer membrane"/>
    <property type="evidence" value="ECO:0007669"/>
    <property type="project" value="TreeGrafter"/>
</dbReference>
<evidence type="ECO:0000256" key="3">
    <source>
        <dbReference type="ARBA" id="ARBA00023085"/>
    </source>
</evidence>
<dbReference type="GO" id="GO:0030599">
    <property type="term" value="F:pectinesterase activity"/>
    <property type="evidence" value="ECO:0007669"/>
    <property type="project" value="InterPro"/>
</dbReference>
<dbReference type="InterPro" id="IPR012334">
    <property type="entry name" value="Pectin_lyas_fold"/>
</dbReference>
<protein>
    <submittedName>
        <fullName evidence="5">Pectin methylesterase</fullName>
    </submittedName>
</protein>
<dbReference type="PANTHER" id="PTHR31321:SF57">
    <property type="entry name" value="PECTINESTERASE 53-RELATED"/>
    <property type="match status" value="1"/>
</dbReference>
<evidence type="ECO:0000256" key="1">
    <source>
        <dbReference type="ARBA" id="ARBA00008891"/>
    </source>
</evidence>
<dbReference type="InterPro" id="IPR011050">
    <property type="entry name" value="Pectin_lyase_fold/virulence"/>
</dbReference>
<proteinExistence type="inferred from homology"/>
<dbReference type="GO" id="GO:0042545">
    <property type="term" value="P:cell wall modification"/>
    <property type="evidence" value="ECO:0007669"/>
    <property type="project" value="InterPro"/>
</dbReference>
<dbReference type="RefSeq" id="WP_014270493.1">
    <property type="nucleotide sequence ID" value="NC_016633.1"/>
</dbReference>
<dbReference type="KEGG" id="sgp:SpiGrapes_1856"/>
<reference evidence="5 6" key="1">
    <citation type="submission" date="2011-11" db="EMBL/GenBank/DDBJ databases">
        <title>Complete sequence of Spirochaeta sp. grapes.</title>
        <authorList>
            <consortium name="US DOE Joint Genome Institute"/>
            <person name="Lucas S."/>
            <person name="Han J."/>
            <person name="Lapidus A."/>
            <person name="Cheng J.-F."/>
            <person name="Goodwin L."/>
            <person name="Pitluck S."/>
            <person name="Peters L."/>
            <person name="Ovchinnikova G."/>
            <person name="Munk A.C."/>
            <person name="Detter J.C."/>
            <person name="Han C."/>
            <person name="Tapia R."/>
            <person name="Land M."/>
            <person name="Hauser L."/>
            <person name="Kyrpides N."/>
            <person name="Ivanova N."/>
            <person name="Pagani I."/>
            <person name="Ritalahtilisa K."/>
            <person name="Loeffler F."/>
            <person name="Woyke T."/>
        </authorList>
    </citation>
    <scope>NUCLEOTIDE SEQUENCE [LARGE SCALE GENOMIC DNA]</scope>
    <source>
        <strain evidence="6">ATCC BAA-1885 / DSM 22778 / Grapes</strain>
    </source>
</reference>
<feature type="domain" description="Pectinesterase catalytic" evidence="4">
    <location>
        <begin position="11"/>
        <end position="266"/>
    </location>
</feature>
<dbReference type="EMBL" id="CP003155">
    <property type="protein sequence ID" value="AEV29650.1"/>
    <property type="molecule type" value="Genomic_DNA"/>
</dbReference>
<accession>G8QY85</accession>
<dbReference type="Proteomes" id="UP000005632">
    <property type="component" value="Chromosome"/>
</dbReference>
<evidence type="ECO:0000259" key="4">
    <source>
        <dbReference type="Pfam" id="PF01095"/>
    </source>
</evidence>
<comment type="similarity">
    <text evidence="1">Belongs to the pectinesterase family.</text>
</comment>
<dbReference type="eggNOG" id="COG4677">
    <property type="taxonomic scope" value="Bacteria"/>
</dbReference>
<name>G8QY85_SPHPG</name>
<dbReference type="SUPFAM" id="SSF51126">
    <property type="entry name" value="Pectin lyase-like"/>
    <property type="match status" value="1"/>
</dbReference>
<organism evidence="5 6">
    <name type="scientific">Sphaerochaeta pleomorpha (strain ATCC BAA-1885 / DSM 22778 / Grapes)</name>
    <dbReference type="NCBI Taxonomy" id="158190"/>
    <lineage>
        <taxon>Bacteria</taxon>
        <taxon>Pseudomonadati</taxon>
        <taxon>Spirochaetota</taxon>
        <taxon>Spirochaetia</taxon>
        <taxon>Spirochaetales</taxon>
        <taxon>Sphaerochaetaceae</taxon>
        <taxon>Sphaerochaeta</taxon>
    </lineage>
</organism>
<keyword evidence="2" id="KW-0378">Hydrolase</keyword>
<keyword evidence="3" id="KW-0063">Aspartyl esterase</keyword>
<sequence length="327" mass="35662">MEAQLITIGPDGEFRTIQEGLDAKKGELSPLVFFLQPGVYREKLYIDHPDVTIRGDSEDTTSIVYGDSASSLCGGVPMGTFASATVTVSAPGFRAEHITIANDFDYPMHRKESDRDFGKITGLQAVALRTTGFSDCVYLSHCRFLGYQDTLFLDHGSHQIDSCTIEGLVDFIFGSGSCLFLHCLVVSRGKGYICAPSTKSGDLGFLFYCCRFVCADTGVPLSSVYLGRPWHPKADPSLVPCAVLVDCFLDGHICFEGWTSMHANCADGSQIEFTPSQSKFFESHSYGPGSVASPIPPRVSIAKEQLPSVLGLQSPYWISLCKRLKVF</sequence>
<gene>
    <name evidence="5" type="ordered locus">SpiGrapes_1856</name>
</gene>